<keyword evidence="1" id="KW-0472">Membrane</keyword>
<evidence type="ECO:0000313" key="3">
    <source>
        <dbReference type="Proteomes" id="UP000653411"/>
    </source>
</evidence>
<accession>A0A917XHD7</accession>
<dbReference type="EMBL" id="BMML01000015">
    <property type="protein sequence ID" value="GGN25422.1"/>
    <property type="molecule type" value="Genomic_DNA"/>
</dbReference>
<evidence type="ECO:0008006" key="4">
    <source>
        <dbReference type="Google" id="ProtNLM"/>
    </source>
</evidence>
<reference evidence="2" key="2">
    <citation type="submission" date="2020-09" db="EMBL/GenBank/DDBJ databases">
        <authorList>
            <person name="Sun Q."/>
            <person name="Zhou Y."/>
        </authorList>
    </citation>
    <scope>NUCLEOTIDE SEQUENCE</scope>
    <source>
        <strain evidence="2">CGMCC 4.7110</strain>
    </source>
</reference>
<evidence type="ECO:0000313" key="2">
    <source>
        <dbReference type="EMBL" id="GGN25422.1"/>
    </source>
</evidence>
<feature type="transmembrane region" description="Helical" evidence="1">
    <location>
        <begin position="271"/>
        <end position="292"/>
    </location>
</feature>
<feature type="transmembrane region" description="Helical" evidence="1">
    <location>
        <begin position="81"/>
        <end position="106"/>
    </location>
</feature>
<evidence type="ECO:0000256" key="1">
    <source>
        <dbReference type="SAM" id="Phobius"/>
    </source>
</evidence>
<dbReference type="AlphaFoldDB" id="A0A917XHD7"/>
<feature type="transmembrane region" description="Helical" evidence="1">
    <location>
        <begin position="127"/>
        <end position="153"/>
    </location>
</feature>
<proteinExistence type="predicted"/>
<feature type="transmembrane region" description="Helical" evidence="1">
    <location>
        <begin position="205"/>
        <end position="227"/>
    </location>
</feature>
<keyword evidence="1" id="KW-0812">Transmembrane</keyword>
<dbReference type="RefSeq" id="WP_189265921.1">
    <property type="nucleotide sequence ID" value="NZ_BMML01000015.1"/>
</dbReference>
<gene>
    <name evidence="2" type="ORF">GCM10011578_059290</name>
</gene>
<reference evidence="2" key="1">
    <citation type="journal article" date="2014" name="Int. J. Syst. Evol. Microbiol.">
        <title>Complete genome sequence of Corynebacterium casei LMG S-19264T (=DSM 44701T), isolated from a smear-ripened cheese.</title>
        <authorList>
            <consortium name="US DOE Joint Genome Institute (JGI-PGF)"/>
            <person name="Walter F."/>
            <person name="Albersmeier A."/>
            <person name="Kalinowski J."/>
            <person name="Ruckert C."/>
        </authorList>
    </citation>
    <scope>NUCLEOTIDE SEQUENCE</scope>
    <source>
        <strain evidence="2">CGMCC 4.7110</strain>
    </source>
</reference>
<comment type="caution">
    <text evidence="2">The sequence shown here is derived from an EMBL/GenBank/DDBJ whole genome shotgun (WGS) entry which is preliminary data.</text>
</comment>
<feature type="transmembrane region" description="Helical" evidence="1">
    <location>
        <begin position="173"/>
        <end position="198"/>
    </location>
</feature>
<organism evidence="2 3">
    <name type="scientific">Streptomyces fuscichromogenes</name>
    <dbReference type="NCBI Taxonomy" id="1324013"/>
    <lineage>
        <taxon>Bacteria</taxon>
        <taxon>Bacillati</taxon>
        <taxon>Actinomycetota</taxon>
        <taxon>Actinomycetes</taxon>
        <taxon>Kitasatosporales</taxon>
        <taxon>Streptomycetaceae</taxon>
        <taxon>Streptomyces</taxon>
    </lineage>
</organism>
<sequence>MTALSAPAPAARPRLTGWLLRLHRPALYVWTALVLLTAALLLLLHGPMADAAAESWRRYDACGFDTTCAYGQSAILRYKDWYNYATLAAALVPFLTAAWAGGALLGKELESGTARLSWTQSSTPVRWLAVRLAAPAVLVTAGTGLLAWLHYLAWTAGRGRIDSAKDWYDIGTFHTSGPVLVALSLAGLAAGALAGLLWRRTLPALASGLLLTAVIWGVHLELLPHLWPTLGRSGHGYVASPSGSWTVSHGGNAARYHVTYHPYAHYWPLQLTATAVLLTVTALLTVGCFVVLRRLTGKAATR</sequence>
<name>A0A917XHD7_9ACTN</name>
<feature type="transmembrane region" description="Helical" evidence="1">
    <location>
        <begin position="27"/>
        <end position="46"/>
    </location>
</feature>
<protein>
    <recommendedName>
        <fullName evidence="4">ABC transporter permease</fullName>
    </recommendedName>
</protein>
<keyword evidence="3" id="KW-1185">Reference proteome</keyword>
<keyword evidence="1" id="KW-1133">Transmembrane helix</keyword>
<dbReference type="Proteomes" id="UP000653411">
    <property type="component" value="Unassembled WGS sequence"/>
</dbReference>